<dbReference type="Proteomes" id="UP001597453">
    <property type="component" value="Unassembled WGS sequence"/>
</dbReference>
<dbReference type="GO" id="GO:0102559">
    <property type="term" value="F:peptide chain release factor N(5)-glutamine methyltransferase activity"/>
    <property type="evidence" value="ECO:0007669"/>
    <property type="project" value="UniProtKB-EC"/>
</dbReference>
<dbReference type="InterPro" id="IPR004556">
    <property type="entry name" value="HemK-like"/>
</dbReference>
<dbReference type="Gene3D" id="3.40.50.150">
    <property type="entry name" value="Vaccinia Virus protein VP39"/>
    <property type="match status" value="1"/>
</dbReference>
<gene>
    <name evidence="8" type="primary">prmC</name>
    <name evidence="8" type="ORF">ACFSUQ_01970</name>
</gene>
<sequence>MMLHHDSDPAMFRDLCREVAGVLAPSGIVNAEREAELLIAAVSGRSLGDLQLDQLLGRSIAADDCRRIRLATARRARREPLQHITGTAPFMDFELAVGPGVFVPRPETELLVAFATGELADATGTVIDIGAGSGTVAIGIARACPNVEVVALEASPLAWPWLRRNVRELAPNVDTRFGDWVQQVPEGPLAAICSNPPYVPSTAIPQDPEVRCFDPEMALYSGADGLDEIRRIAAVAAAQLRSDGFVVVEHTEDQGEAIRACFSGAGLKRATTISDLTDRPRLTVAWQG</sequence>
<feature type="domain" description="Methyltransferase small" evidence="6">
    <location>
        <begin position="118"/>
        <end position="199"/>
    </location>
</feature>
<dbReference type="RefSeq" id="WP_066054659.1">
    <property type="nucleotide sequence ID" value="NZ_JBHUNF010000001.1"/>
</dbReference>
<proteinExistence type="predicted"/>
<evidence type="ECO:0000256" key="1">
    <source>
        <dbReference type="ARBA" id="ARBA00012771"/>
    </source>
</evidence>
<dbReference type="CDD" id="cd02440">
    <property type="entry name" value="AdoMet_MTases"/>
    <property type="match status" value="1"/>
</dbReference>
<dbReference type="InterPro" id="IPR050320">
    <property type="entry name" value="N5-glutamine_MTase"/>
</dbReference>
<name>A0ABW5RGX1_9MICO</name>
<feature type="domain" description="Release factor glutamine methyltransferase N-terminal" evidence="7">
    <location>
        <begin position="15"/>
        <end position="86"/>
    </location>
</feature>
<accession>A0ABW5RGX1</accession>
<keyword evidence="3 8" id="KW-0808">Transferase</keyword>
<evidence type="ECO:0000256" key="4">
    <source>
        <dbReference type="ARBA" id="ARBA00022691"/>
    </source>
</evidence>
<reference evidence="9" key="1">
    <citation type="journal article" date="2019" name="Int. J. Syst. Evol. Microbiol.">
        <title>The Global Catalogue of Microorganisms (GCM) 10K type strain sequencing project: providing services to taxonomists for standard genome sequencing and annotation.</title>
        <authorList>
            <consortium name="The Broad Institute Genomics Platform"/>
            <consortium name="The Broad Institute Genome Sequencing Center for Infectious Disease"/>
            <person name="Wu L."/>
            <person name="Ma J."/>
        </authorList>
    </citation>
    <scope>NUCLEOTIDE SEQUENCE [LARGE SCALE GENOMIC DNA]</scope>
    <source>
        <strain evidence="9">TISTR 1511</strain>
    </source>
</reference>
<evidence type="ECO:0000313" key="8">
    <source>
        <dbReference type="EMBL" id="MFD2674074.1"/>
    </source>
</evidence>
<protein>
    <recommendedName>
        <fullName evidence="1">peptide chain release factor N(5)-glutamine methyltransferase</fullName>
        <ecNumber evidence="1">2.1.1.297</ecNumber>
    </recommendedName>
</protein>
<keyword evidence="9" id="KW-1185">Reference proteome</keyword>
<dbReference type="InterPro" id="IPR019874">
    <property type="entry name" value="RF_methyltr_PrmC"/>
</dbReference>
<dbReference type="SUPFAM" id="SSF53335">
    <property type="entry name" value="S-adenosyl-L-methionine-dependent methyltransferases"/>
    <property type="match status" value="1"/>
</dbReference>
<dbReference type="PANTHER" id="PTHR18895">
    <property type="entry name" value="HEMK METHYLTRANSFERASE"/>
    <property type="match status" value="1"/>
</dbReference>
<dbReference type="Pfam" id="PF05175">
    <property type="entry name" value="MTS"/>
    <property type="match status" value="1"/>
</dbReference>
<evidence type="ECO:0000259" key="6">
    <source>
        <dbReference type="Pfam" id="PF05175"/>
    </source>
</evidence>
<comment type="caution">
    <text evidence="8">The sequence shown here is derived from an EMBL/GenBank/DDBJ whole genome shotgun (WGS) entry which is preliminary data.</text>
</comment>
<evidence type="ECO:0000256" key="5">
    <source>
        <dbReference type="ARBA" id="ARBA00048391"/>
    </source>
</evidence>
<organism evidence="8 9">
    <name type="scientific">Gulosibacter bifidus</name>
    <dbReference type="NCBI Taxonomy" id="272239"/>
    <lineage>
        <taxon>Bacteria</taxon>
        <taxon>Bacillati</taxon>
        <taxon>Actinomycetota</taxon>
        <taxon>Actinomycetes</taxon>
        <taxon>Micrococcales</taxon>
        <taxon>Microbacteriaceae</taxon>
        <taxon>Gulosibacter</taxon>
    </lineage>
</organism>
<evidence type="ECO:0000256" key="2">
    <source>
        <dbReference type="ARBA" id="ARBA00022603"/>
    </source>
</evidence>
<dbReference type="GO" id="GO:0032259">
    <property type="term" value="P:methylation"/>
    <property type="evidence" value="ECO:0007669"/>
    <property type="project" value="UniProtKB-KW"/>
</dbReference>
<keyword evidence="2 8" id="KW-0489">Methyltransferase</keyword>
<comment type="catalytic activity">
    <reaction evidence="5">
        <text>L-glutaminyl-[peptide chain release factor] + S-adenosyl-L-methionine = N(5)-methyl-L-glutaminyl-[peptide chain release factor] + S-adenosyl-L-homocysteine + H(+)</text>
        <dbReference type="Rhea" id="RHEA:42896"/>
        <dbReference type="Rhea" id="RHEA-COMP:10271"/>
        <dbReference type="Rhea" id="RHEA-COMP:10272"/>
        <dbReference type="ChEBI" id="CHEBI:15378"/>
        <dbReference type="ChEBI" id="CHEBI:30011"/>
        <dbReference type="ChEBI" id="CHEBI:57856"/>
        <dbReference type="ChEBI" id="CHEBI:59789"/>
        <dbReference type="ChEBI" id="CHEBI:61891"/>
        <dbReference type="EC" id="2.1.1.297"/>
    </reaction>
</comment>
<dbReference type="InterPro" id="IPR040758">
    <property type="entry name" value="PrmC_N"/>
</dbReference>
<dbReference type="NCBIfam" id="TIGR00536">
    <property type="entry name" value="hemK_fam"/>
    <property type="match status" value="1"/>
</dbReference>
<evidence type="ECO:0000256" key="3">
    <source>
        <dbReference type="ARBA" id="ARBA00022679"/>
    </source>
</evidence>
<dbReference type="InterPro" id="IPR029063">
    <property type="entry name" value="SAM-dependent_MTases_sf"/>
</dbReference>
<dbReference type="Pfam" id="PF17827">
    <property type="entry name" value="PrmC_N"/>
    <property type="match status" value="1"/>
</dbReference>
<dbReference type="EMBL" id="JBHUNF010000001">
    <property type="protein sequence ID" value="MFD2674074.1"/>
    <property type="molecule type" value="Genomic_DNA"/>
</dbReference>
<keyword evidence="4" id="KW-0949">S-adenosyl-L-methionine</keyword>
<dbReference type="EC" id="2.1.1.297" evidence="1"/>
<dbReference type="PANTHER" id="PTHR18895:SF74">
    <property type="entry name" value="MTRF1L RELEASE FACTOR GLUTAMINE METHYLTRANSFERASE"/>
    <property type="match status" value="1"/>
</dbReference>
<evidence type="ECO:0000259" key="7">
    <source>
        <dbReference type="Pfam" id="PF17827"/>
    </source>
</evidence>
<evidence type="ECO:0000313" key="9">
    <source>
        <dbReference type="Proteomes" id="UP001597453"/>
    </source>
</evidence>
<dbReference type="InterPro" id="IPR007848">
    <property type="entry name" value="Small_mtfrase_dom"/>
</dbReference>
<dbReference type="Gene3D" id="1.10.8.10">
    <property type="entry name" value="DNA helicase RuvA subunit, C-terminal domain"/>
    <property type="match status" value="1"/>
</dbReference>
<dbReference type="NCBIfam" id="TIGR03534">
    <property type="entry name" value="RF_mod_PrmC"/>
    <property type="match status" value="1"/>
</dbReference>